<dbReference type="Proteomes" id="UP001596512">
    <property type="component" value="Unassembled WGS sequence"/>
</dbReference>
<feature type="transmembrane region" description="Helical" evidence="1">
    <location>
        <begin position="70"/>
        <end position="88"/>
    </location>
</feature>
<organism evidence="2 3">
    <name type="scientific">Actinokineospora soli</name>
    <dbReference type="NCBI Taxonomy" id="1048753"/>
    <lineage>
        <taxon>Bacteria</taxon>
        <taxon>Bacillati</taxon>
        <taxon>Actinomycetota</taxon>
        <taxon>Actinomycetes</taxon>
        <taxon>Pseudonocardiales</taxon>
        <taxon>Pseudonocardiaceae</taxon>
        <taxon>Actinokineospora</taxon>
    </lineage>
</organism>
<keyword evidence="3" id="KW-1185">Reference proteome</keyword>
<dbReference type="EMBL" id="JBHTEY010000004">
    <property type="protein sequence ID" value="MFC7613027.1"/>
    <property type="molecule type" value="Genomic_DNA"/>
</dbReference>
<reference evidence="3" key="1">
    <citation type="journal article" date="2019" name="Int. J. Syst. Evol. Microbiol.">
        <title>The Global Catalogue of Microorganisms (GCM) 10K type strain sequencing project: providing services to taxonomists for standard genome sequencing and annotation.</title>
        <authorList>
            <consortium name="The Broad Institute Genomics Platform"/>
            <consortium name="The Broad Institute Genome Sequencing Center for Infectious Disease"/>
            <person name="Wu L."/>
            <person name="Ma J."/>
        </authorList>
    </citation>
    <scope>NUCLEOTIDE SEQUENCE [LARGE SCALE GENOMIC DNA]</scope>
    <source>
        <strain evidence="3">JCM 17695</strain>
    </source>
</reference>
<comment type="caution">
    <text evidence="2">The sequence shown here is derived from an EMBL/GenBank/DDBJ whole genome shotgun (WGS) entry which is preliminary data.</text>
</comment>
<proteinExistence type="predicted"/>
<sequence>MSAERGYLGGLLVTSAVLAVFELFFLPLRFDGTALPDLGGWPFPISALAAGVTLWWLVGEAAKVAPRASVAGAPLWVWLGTLLLFVVVGPGGDRIVLADWRMLLMLGAGAFPAAFRIGDVMAKAAIARAKEGAGG</sequence>
<feature type="transmembrane region" description="Helical" evidence="1">
    <location>
        <begin position="38"/>
        <end position="58"/>
    </location>
</feature>
<evidence type="ECO:0000313" key="3">
    <source>
        <dbReference type="Proteomes" id="UP001596512"/>
    </source>
</evidence>
<keyword evidence="1" id="KW-0812">Transmembrane</keyword>
<evidence type="ECO:0000313" key="2">
    <source>
        <dbReference type="EMBL" id="MFC7613027.1"/>
    </source>
</evidence>
<keyword evidence="1" id="KW-1133">Transmembrane helix</keyword>
<name>A0ABW2TH22_9PSEU</name>
<protein>
    <submittedName>
        <fullName evidence="2">Uncharacterized protein</fullName>
    </submittedName>
</protein>
<accession>A0ABW2TH22</accession>
<feature type="transmembrane region" description="Helical" evidence="1">
    <location>
        <begin position="100"/>
        <end position="118"/>
    </location>
</feature>
<feature type="transmembrane region" description="Helical" evidence="1">
    <location>
        <begin position="7"/>
        <end position="26"/>
    </location>
</feature>
<gene>
    <name evidence="2" type="ORF">ACFQV2_04660</name>
</gene>
<keyword evidence="1" id="KW-0472">Membrane</keyword>
<evidence type="ECO:0000256" key="1">
    <source>
        <dbReference type="SAM" id="Phobius"/>
    </source>
</evidence>